<dbReference type="HOGENOM" id="CLU_447127_0_0_1"/>
<reference evidence="1" key="1">
    <citation type="submission" date="2007-04" db="EMBL/GenBank/DDBJ databases">
        <title>Annotation of Pediculus humanus corporis strain USDA.</title>
        <authorList>
            <person name="Kirkness E."/>
            <person name="Hannick L."/>
            <person name="Hass B."/>
            <person name="Bruggner R."/>
            <person name="Lawson D."/>
            <person name="Bidwell S."/>
            <person name="Joardar V."/>
            <person name="Caler E."/>
            <person name="Walenz B."/>
            <person name="Inman J."/>
            <person name="Schobel S."/>
            <person name="Galinsky K."/>
            <person name="Amedeo P."/>
            <person name="Strausberg R."/>
        </authorList>
    </citation>
    <scope>NUCLEOTIDE SEQUENCE</scope>
    <source>
        <strain evidence="1">USDA</strain>
    </source>
</reference>
<dbReference type="VEuPathDB" id="VectorBase:PHUM289700"/>
<keyword evidence="3" id="KW-1185">Reference proteome</keyword>
<dbReference type="InParanoid" id="E0VLL8"/>
<dbReference type="AlphaFoldDB" id="E0VLL8"/>
<dbReference type="EMBL" id="AAZO01003363">
    <property type="status" value="NOT_ANNOTATED_CDS"/>
    <property type="molecule type" value="Genomic_DNA"/>
</dbReference>
<name>E0VLL8_PEDHC</name>
<sequence>MAILTFFLSETKRDLPSGNGMVAVPLTKSSYFNPFFDYPFFPKSSVNNVFAKPSDFSLTRTGKPTFSSSREMFLNGVEPVDTFFKTKKEKFLNNLSNAYGSPAGGMYEIFKRSALSDDSSTETPILDSSYFIKKKYDFMKTLFKTLNATASPETDKTQETGDLTPVTTKPTIVPPDFWFPFVKLPKTPKPPKPTKPPKAKKVLKDMLDTLLLQSLLSDLESNMKDTTLSKRSILDSEPSNKLVNKKTKSKSKTSEVSSEKSYDCIDKLIKILNSTTDDSFFTDLTTTVSPTSKSKLKEMDYVAKLDEFFDFLIKAFNETAEAQKYADKSGKSKSSTGKKFKRSTFLDELLHRVSTPAPTTVKPTEYLEKTNFDDVKEFIVECCCSFDKGKFPESEKPTRSILFNPLGFNYMIPQYLYAAKMNMYLDKLTDALNAANSNSKPDVASDFDKRSSDFVPESLAKFSFKEEAIDMVINELSDLKNSMIVAFTDAIKAQKDAMSSTLPYYGPTGKTFKKPWGPKPMPTVDPVAPVQKQIDVLIKVEKILIFTNEPENNSKLLSNLTEIFNSPSPSNMAHQFKISPTEPTENPNNPAFFLSKTREYLQNLYGVKNDT</sequence>
<organism>
    <name type="scientific">Pediculus humanus subsp. corporis</name>
    <name type="common">Body louse</name>
    <dbReference type="NCBI Taxonomy" id="121224"/>
    <lineage>
        <taxon>Eukaryota</taxon>
        <taxon>Metazoa</taxon>
        <taxon>Ecdysozoa</taxon>
        <taxon>Arthropoda</taxon>
        <taxon>Hexapoda</taxon>
        <taxon>Insecta</taxon>
        <taxon>Pterygota</taxon>
        <taxon>Neoptera</taxon>
        <taxon>Paraneoptera</taxon>
        <taxon>Psocodea</taxon>
        <taxon>Troctomorpha</taxon>
        <taxon>Phthiraptera</taxon>
        <taxon>Anoplura</taxon>
        <taxon>Pediculidae</taxon>
        <taxon>Pediculus</taxon>
    </lineage>
</organism>
<dbReference type="CTD" id="8229637"/>
<reference evidence="2" key="3">
    <citation type="submission" date="2020-05" db="UniProtKB">
        <authorList>
            <consortium name="EnsemblMetazoa"/>
        </authorList>
    </citation>
    <scope>IDENTIFICATION</scope>
    <source>
        <strain evidence="2">USDA</strain>
    </source>
</reference>
<evidence type="ECO:0000313" key="1">
    <source>
        <dbReference type="EMBL" id="EEB14274.1"/>
    </source>
</evidence>
<evidence type="ECO:0000313" key="3">
    <source>
        <dbReference type="Proteomes" id="UP000009046"/>
    </source>
</evidence>
<proteinExistence type="predicted"/>
<evidence type="ECO:0000313" key="2">
    <source>
        <dbReference type="EnsemblMetazoa" id="PHUM289700-PA"/>
    </source>
</evidence>
<accession>E0VLL8</accession>
<gene>
    <name evidence="2" type="primary">8229637</name>
    <name evidence="1" type="ORF">Phum_PHUM289700</name>
</gene>
<dbReference type="Proteomes" id="UP000009046">
    <property type="component" value="Unassembled WGS sequence"/>
</dbReference>
<dbReference type="EMBL" id="DS235274">
    <property type="protein sequence ID" value="EEB14274.1"/>
    <property type="molecule type" value="Genomic_DNA"/>
</dbReference>
<protein>
    <submittedName>
        <fullName evidence="1 2">Uncharacterized protein</fullName>
    </submittedName>
</protein>
<dbReference type="KEGG" id="phu:Phum_PHUM289700"/>
<dbReference type="RefSeq" id="XP_002427012.1">
    <property type="nucleotide sequence ID" value="XM_002426967.1"/>
</dbReference>
<dbReference type="GeneID" id="8229637"/>
<reference evidence="1" key="2">
    <citation type="submission" date="2007-04" db="EMBL/GenBank/DDBJ databases">
        <title>The genome of the human body louse.</title>
        <authorList>
            <consortium name="The Human Body Louse Genome Consortium"/>
            <person name="Kirkness E."/>
            <person name="Walenz B."/>
            <person name="Hass B."/>
            <person name="Bruggner R."/>
            <person name="Strausberg R."/>
        </authorList>
    </citation>
    <scope>NUCLEOTIDE SEQUENCE</scope>
    <source>
        <strain evidence="1">USDA</strain>
    </source>
</reference>
<dbReference type="EnsemblMetazoa" id="PHUM289700-RA">
    <property type="protein sequence ID" value="PHUM289700-PA"/>
    <property type="gene ID" value="PHUM289700"/>
</dbReference>